<comment type="caution">
    <text evidence="1">The sequence shown here is derived from an EMBL/GenBank/DDBJ whole genome shotgun (WGS) entry which is preliminary data.</text>
</comment>
<gene>
    <name evidence="1" type="ORF">BV25DRAFT_1529333</name>
</gene>
<reference evidence="1" key="2">
    <citation type="journal article" date="2022" name="New Phytol.">
        <title>Evolutionary transition to the ectomycorrhizal habit in the genomes of a hyperdiverse lineage of mushroom-forming fungi.</title>
        <authorList>
            <person name="Looney B."/>
            <person name="Miyauchi S."/>
            <person name="Morin E."/>
            <person name="Drula E."/>
            <person name="Courty P.E."/>
            <person name="Kohler A."/>
            <person name="Kuo A."/>
            <person name="LaButti K."/>
            <person name="Pangilinan J."/>
            <person name="Lipzen A."/>
            <person name="Riley R."/>
            <person name="Andreopoulos W."/>
            <person name="He G."/>
            <person name="Johnson J."/>
            <person name="Nolan M."/>
            <person name="Tritt A."/>
            <person name="Barry K.W."/>
            <person name="Grigoriev I.V."/>
            <person name="Nagy L.G."/>
            <person name="Hibbett D."/>
            <person name="Henrissat B."/>
            <person name="Matheny P.B."/>
            <person name="Labbe J."/>
            <person name="Martin F.M."/>
        </authorList>
    </citation>
    <scope>NUCLEOTIDE SEQUENCE</scope>
    <source>
        <strain evidence="1">HHB10654</strain>
    </source>
</reference>
<name>A0ACB8TDC4_9AGAM</name>
<dbReference type="Proteomes" id="UP000814140">
    <property type="component" value="Unassembled WGS sequence"/>
</dbReference>
<organism evidence="1 2">
    <name type="scientific">Artomyces pyxidatus</name>
    <dbReference type="NCBI Taxonomy" id="48021"/>
    <lineage>
        <taxon>Eukaryota</taxon>
        <taxon>Fungi</taxon>
        <taxon>Dikarya</taxon>
        <taxon>Basidiomycota</taxon>
        <taxon>Agaricomycotina</taxon>
        <taxon>Agaricomycetes</taxon>
        <taxon>Russulales</taxon>
        <taxon>Auriscalpiaceae</taxon>
        <taxon>Artomyces</taxon>
    </lineage>
</organism>
<accession>A0ACB8TDC4</accession>
<keyword evidence="2" id="KW-1185">Reference proteome</keyword>
<reference evidence="1" key="1">
    <citation type="submission" date="2021-03" db="EMBL/GenBank/DDBJ databases">
        <authorList>
            <consortium name="DOE Joint Genome Institute"/>
            <person name="Ahrendt S."/>
            <person name="Looney B.P."/>
            <person name="Miyauchi S."/>
            <person name="Morin E."/>
            <person name="Drula E."/>
            <person name="Courty P.E."/>
            <person name="Chicoki N."/>
            <person name="Fauchery L."/>
            <person name="Kohler A."/>
            <person name="Kuo A."/>
            <person name="Labutti K."/>
            <person name="Pangilinan J."/>
            <person name="Lipzen A."/>
            <person name="Riley R."/>
            <person name="Andreopoulos W."/>
            <person name="He G."/>
            <person name="Johnson J."/>
            <person name="Barry K.W."/>
            <person name="Grigoriev I.V."/>
            <person name="Nagy L."/>
            <person name="Hibbett D."/>
            <person name="Henrissat B."/>
            <person name="Matheny P.B."/>
            <person name="Labbe J."/>
            <person name="Martin F."/>
        </authorList>
    </citation>
    <scope>NUCLEOTIDE SEQUENCE</scope>
    <source>
        <strain evidence="1">HHB10654</strain>
    </source>
</reference>
<sequence length="99" mass="11204">MLSLHDDILVEILKNLEWKDVVVCRQACHKLHSLIGASVLLQYTIELGACGMLDGESGPHSLPVHERLERLKLHLEAWQNLTWTEHSSLTHVSWADSVT</sequence>
<evidence type="ECO:0000313" key="2">
    <source>
        <dbReference type="Proteomes" id="UP000814140"/>
    </source>
</evidence>
<proteinExistence type="predicted"/>
<protein>
    <submittedName>
        <fullName evidence="1">Uncharacterized protein</fullName>
    </submittedName>
</protein>
<evidence type="ECO:0000313" key="1">
    <source>
        <dbReference type="EMBL" id="KAI0066351.1"/>
    </source>
</evidence>
<dbReference type="EMBL" id="MU277193">
    <property type="protein sequence ID" value="KAI0066351.1"/>
    <property type="molecule type" value="Genomic_DNA"/>
</dbReference>